<dbReference type="STRING" id="869213.GCA_000517085_02640"/>
<organism evidence="1 2">
    <name type="scientific">Saccharicrinis fermentans DSM 9555 = JCM 21142</name>
    <dbReference type="NCBI Taxonomy" id="869213"/>
    <lineage>
        <taxon>Bacteria</taxon>
        <taxon>Pseudomonadati</taxon>
        <taxon>Bacteroidota</taxon>
        <taxon>Bacteroidia</taxon>
        <taxon>Marinilabiliales</taxon>
        <taxon>Marinilabiliaceae</taxon>
        <taxon>Saccharicrinis</taxon>
    </lineage>
</organism>
<keyword evidence="2" id="KW-1185">Reference proteome</keyword>
<dbReference type="Proteomes" id="UP000019402">
    <property type="component" value="Unassembled WGS sequence"/>
</dbReference>
<reference evidence="1 2" key="1">
    <citation type="journal article" date="2014" name="Genome Announc.">
        <title>Draft Genome Sequence of Cytophaga fermentans JCM 21142T, a Facultative Anaerobe Isolated from Marine Mud.</title>
        <authorList>
            <person name="Starns D."/>
            <person name="Oshima K."/>
            <person name="Suda W."/>
            <person name="Iino T."/>
            <person name="Yuki M."/>
            <person name="Inoue J."/>
            <person name="Kitamura K."/>
            <person name="Iida T."/>
            <person name="Darby A."/>
            <person name="Hattori M."/>
            <person name="Ohkuma M."/>
        </authorList>
    </citation>
    <scope>NUCLEOTIDE SEQUENCE [LARGE SCALE GENOMIC DNA]</scope>
    <source>
        <strain evidence="1 2">JCM 21142</strain>
    </source>
</reference>
<dbReference type="AlphaFoldDB" id="W7YAH3"/>
<comment type="caution">
    <text evidence="1">The sequence shown here is derived from an EMBL/GenBank/DDBJ whole genome shotgun (WGS) entry which is preliminary data.</text>
</comment>
<name>W7YAH3_9BACT</name>
<evidence type="ECO:0000313" key="2">
    <source>
        <dbReference type="Proteomes" id="UP000019402"/>
    </source>
</evidence>
<proteinExistence type="predicted"/>
<dbReference type="EMBL" id="BAMD01000080">
    <property type="protein sequence ID" value="GAF05342.1"/>
    <property type="molecule type" value="Genomic_DNA"/>
</dbReference>
<gene>
    <name evidence="1" type="ORF">JCM21142_104073</name>
</gene>
<protein>
    <submittedName>
        <fullName evidence="1">Uncharacterized protein</fullName>
    </submittedName>
</protein>
<accession>W7YAH3</accession>
<evidence type="ECO:0000313" key="1">
    <source>
        <dbReference type="EMBL" id="GAF05342.1"/>
    </source>
</evidence>
<sequence length="55" mass="5968">MNGDATIMQPKPKIMKQMKHLFENGVIVKASAEEYIIGAMFAAGCIAITSERAVI</sequence>